<dbReference type="PROSITE" id="PS51755">
    <property type="entry name" value="OMPR_PHOB"/>
    <property type="match status" value="1"/>
</dbReference>
<sequence>MAEISFDVLGPLSVQDGSTPLVVRGDKRRSLLAALLLRCGRTVPAHELVRIMWGPGVEEERRRGALQVHVVRLRAALGAEHGGRLVTGSDGGYRVELTDDQLDLLRLRRTTAEAGRAERDGDPERAFRLLRRALRMWKGPVAADARSPELYETDVRHVEDELLGTAERWGALGLRLGRHDAILDFLGLVAARFPERERLVRTQMVALYRGGRQGDALQLFARTRRRLADRLGVDPGPELRRTFEGILRGDLEEGPAVPRQRAAPVLGGRGRTAQPAPAQLPAGVPGFVGRRAELAELDARIGPDAQGRAGRVLLSGPPGAGSSALAVHWAHRAAERFPGGSLYADLGGGPDPAAVAGRFLRALGVPGPLPESLEECSALLRTALAGQRVLVLLDGARDAAAVRPLLPGDAGCGVLVTSRYWLGDLIARDGAAAVAVGALPQEEAVRLLRGRLGEARVDAEPKGAARLAAAVHGMPLPLSMAAAWMSTHPGAGLDDLAARVEARDEEAPAERMAAVLGGDPRFLIGGPEADGSGGGARQG</sequence>
<dbReference type="GO" id="GO:0003677">
    <property type="term" value="F:DNA binding"/>
    <property type="evidence" value="ECO:0007669"/>
    <property type="project" value="UniProtKB-UniRule"/>
</dbReference>
<reference evidence="8 9" key="1">
    <citation type="submission" date="2020-08" db="EMBL/GenBank/DDBJ databases">
        <title>Sequencing the genomes of 1000 actinobacteria strains.</title>
        <authorList>
            <person name="Klenk H.-P."/>
        </authorList>
    </citation>
    <scope>NUCLEOTIDE SEQUENCE [LARGE SCALE GENOMIC DNA]</scope>
    <source>
        <strain evidence="8 9">DSM 44551</strain>
    </source>
</reference>
<dbReference type="SUPFAM" id="SSF46894">
    <property type="entry name" value="C-terminal effector domain of the bipartite response regulators"/>
    <property type="match status" value="1"/>
</dbReference>
<keyword evidence="2" id="KW-0805">Transcription regulation</keyword>
<feature type="DNA-binding region" description="OmpR/PhoB-type" evidence="5">
    <location>
        <begin position="1"/>
        <end position="97"/>
    </location>
</feature>
<evidence type="ECO:0000256" key="1">
    <source>
        <dbReference type="ARBA" id="ARBA00005820"/>
    </source>
</evidence>
<dbReference type="EMBL" id="JACHDB010000001">
    <property type="protein sequence ID" value="MBB5432538.1"/>
    <property type="molecule type" value="Genomic_DNA"/>
</dbReference>
<dbReference type="RefSeq" id="WP_184392093.1">
    <property type="nucleotide sequence ID" value="NZ_JACHDB010000001.1"/>
</dbReference>
<comment type="similarity">
    <text evidence="1">Belongs to the AfsR/DnrI/RedD regulatory family.</text>
</comment>
<evidence type="ECO:0000256" key="6">
    <source>
        <dbReference type="SAM" id="MobiDB-lite"/>
    </source>
</evidence>
<evidence type="ECO:0000259" key="7">
    <source>
        <dbReference type="PROSITE" id="PS51755"/>
    </source>
</evidence>
<dbReference type="AlphaFoldDB" id="A0A7W8QLA8"/>
<dbReference type="Pfam" id="PF00486">
    <property type="entry name" value="Trans_reg_C"/>
    <property type="match status" value="1"/>
</dbReference>
<dbReference type="InterPro" id="IPR036388">
    <property type="entry name" value="WH-like_DNA-bd_sf"/>
</dbReference>
<dbReference type="InterPro" id="IPR001867">
    <property type="entry name" value="OmpR/PhoB-type_DNA-bd"/>
</dbReference>
<dbReference type="GO" id="GO:0000160">
    <property type="term" value="P:phosphorelay signal transduction system"/>
    <property type="evidence" value="ECO:0007669"/>
    <property type="project" value="InterPro"/>
</dbReference>
<evidence type="ECO:0000256" key="2">
    <source>
        <dbReference type="ARBA" id="ARBA00023015"/>
    </source>
</evidence>
<dbReference type="SUPFAM" id="SSF52540">
    <property type="entry name" value="P-loop containing nucleoside triphosphate hydrolases"/>
    <property type="match status" value="1"/>
</dbReference>
<dbReference type="Pfam" id="PF03704">
    <property type="entry name" value="BTAD"/>
    <property type="match status" value="1"/>
</dbReference>
<evidence type="ECO:0000256" key="3">
    <source>
        <dbReference type="ARBA" id="ARBA00023125"/>
    </source>
</evidence>
<accession>A0A7W8QLA8</accession>
<dbReference type="InterPro" id="IPR027417">
    <property type="entry name" value="P-loop_NTPase"/>
</dbReference>
<dbReference type="InterPro" id="IPR005158">
    <property type="entry name" value="BTAD"/>
</dbReference>
<dbReference type="Proteomes" id="UP000572635">
    <property type="component" value="Unassembled WGS sequence"/>
</dbReference>
<evidence type="ECO:0000313" key="9">
    <source>
        <dbReference type="Proteomes" id="UP000572635"/>
    </source>
</evidence>
<proteinExistence type="inferred from homology"/>
<dbReference type="InterPro" id="IPR051677">
    <property type="entry name" value="AfsR-DnrI-RedD_regulator"/>
</dbReference>
<dbReference type="GO" id="GO:0006355">
    <property type="term" value="P:regulation of DNA-templated transcription"/>
    <property type="evidence" value="ECO:0007669"/>
    <property type="project" value="InterPro"/>
</dbReference>
<dbReference type="Gene3D" id="1.25.40.10">
    <property type="entry name" value="Tetratricopeptide repeat domain"/>
    <property type="match status" value="1"/>
</dbReference>
<dbReference type="SUPFAM" id="SSF48452">
    <property type="entry name" value="TPR-like"/>
    <property type="match status" value="1"/>
</dbReference>
<gene>
    <name evidence="8" type="ORF">HDA36_002622</name>
</gene>
<dbReference type="SMART" id="SM01043">
    <property type="entry name" value="BTAD"/>
    <property type="match status" value="1"/>
</dbReference>
<dbReference type="InterPro" id="IPR016032">
    <property type="entry name" value="Sig_transdc_resp-reg_C-effctor"/>
</dbReference>
<evidence type="ECO:0000256" key="5">
    <source>
        <dbReference type="PROSITE-ProRule" id="PRU01091"/>
    </source>
</evidence>
<dbReference type="InterPro" id="IPR011990">
    <property type="entry name" value="TPR-like_helical_dom_sf"/>
</dbReference>
<feature type="domain" description="OmpR/PhoB-type" evidence="7">
    <location>
        <begin position="1"/>
        <end position="97"/>
    </location>
</feature>
<evidence type="ECO:0000256" key="4">
    <source>
        <dbReference type="ARBA" id="ARBA00023163"/>
    </source>
</evidence>
<keyword evidence="4" id="KW-0804">Transcription</keyword>
<comment type="caution">
    <text evidence="8">The sequence shown here is derived from an EMBL/GenBank/DDBJ whole genome shotgun (WGS) entry which is preliminary data.</text>
</comment>
<dbReference type="PANTHER" id="PTHR35807">
    <property type="entry name" value="TRANSCRIPTIONAL REGULATOR REDD-RELATED"/>
    <property type="match status" value="1"/>
</dbReference>
<dbReference type="Gene3D" id="3.40.50.300">
    <property type="entry name" value="P-loop containing nucleotide triphosphate hydrolases"/>
    <property type="match status" value="1"/>
</dbReference>
<organism evidence="8 9">
    <name type="scientific">Nocardiopsis composta</name>
    <dbReference type="NCBI Taxonomy" id="157465"/>
    <lineage>
        <taxon>Bacteria</taxon>
        <taxon>Bacillati</taxon>
        <taxon>Actinomycetota</taxon>
        <taxon>Actinomycetes</taxon>
        <taxon>Streptosporangiales</taxon>
        <taxon>Nocardiopsidaceae</taxon>
        <taxon>Nocardiopsis</taxon>
    </lineage>
</organism>
<name>A0A7W8QLA8_9ACTN</name>
<protein>
    <submittedName>
        <fullName evidence="8">DNA-binding SARP family transcriptional activator</fullName>
    </submittedName>
</protein>
<keyword evidence="3 5" id="KW-0238">DNA-binding</keyword>
<evidence type="ECO:0000313" key="8">
    <source>
        <dbReference type="EMBL" id="MBB5432538.1"/>
    </source>
</evidence>
<dbReference type="PANTHER" id="PTHR35807:SF1">
    <property type="entry name" value="TRANSCRIPTIONAL REGULATOR REDD"/>
    <property type="match status" value="1"/>
</dbReference>
<feature type="region of interest" description="Disordered" evidence="6">
    <location>
        <begin position="519"/>
        <end position="539"/>
    </location>
</feature>
<keyword evidence="9" id="KW-1185">Reference proteome</keyword>
<dbReference type="CDD" id="cd15831">
    <property type="entry name" value="BTAD"/>
    <property type="match status" value="1"/>
</dbReference>
<dbReference type="Gene3D" id="1.10.10.10">
    <property type="entry name" value="Winged helix-like DNA-binding domain superfamily/Winged helix DNA-binding domain"/>
    <property type="match status" value="1"/>
</dbReference>